<feature type="domain" description="Glutaminase A N-terminal" evidence="4">
    <location>
        <begin position="105"/>
        <end position="352"/>
    </location>
</feature>
<gene>
    <name evidence="5" type="ORF">AA0119_g3402</name>
</gene>
<dbReference type="Pfam" id="PF16334">
    <property type="entry name" value="DUF4964"/>
    <property type="match status" value="1"/>
</dbReference>
<name>A0ABY0GHZ7_9PLEO</name>
<evidence type="ECO:0000259" key="3">
    <source>
        <dbReference type="Pfam" id="PF16335"/>
    </source>
</evidence>
<feature type="domain" description="Glutaminase A central" evidence="3">
    <location>
        <begin position="378"/>
        <end position="729"/>
    </location>
</feature>
<protein>
    <submittedName>
        <fullName evidence="5">Glutaminase A</fullName>
    </submittedName>
</protein>
<dbReference type="InterPro" id="IPR033433">
    <property type="entry name" value="GtaA_N"/>
</dbReference>
<keyword evidence="1" id="KW-0732">Signal</keyword>
<dbReference type="Pfam" id="PF16335">
    <property type="entry name" value="GtaA_6_Hairpin"/>
    <property type="match status" value="1"/>
</dbReference>
<evidence type="ECO:0000313" key="5">
    <source>
        <dbReference type="EMBL" id="RYO05651.1"/>
    </source>
</evidence>
<dbReference type="InterPro" id="IPR012341">
    <property type="entry name" value="6hp_glycosidase-like_sf"/>
</dbReference>
<dbReference type="Gene3D" id="1.50.10.10">
    <property type="match status" value="1"/>
</dbReference>
<dbReference type="Proteomes" id="UP000293195">
    <property type="component" value="Unassembled WGS sequence"/>
</dbReference>
<evidence type="ECO:0000313" key="6">
    <source>
        <dbReference type="Proteomes" id="UP000293195"/>
    </source>
</evidence>
<accession>A0ABY0GHZ7</accession>
<dbReference type="InterPro" id="IPR032515">
    <property type="entry name" value="DUF4964"/>
</dbReference>
<dbReference type="Pfam" id="PF17168">
    <property type="entry name" value="DUF5127"/>
    <property type="match status" value="1"/>
</dbReference>
<organism evidence="5 6">
    <name type="scientific">Alternaria tenuissima</name>
    <dbReference type="NCBI Taxonomy" id="119927"/>
    <lineage>
        <taxon>Eukaryota</taxon>
        <taxon>Fungi</taxon>
        <taxon>Dikarya</taxon>
        <taxon>Ascomycota</taxon>
        <taxon>Pezizomycotina</taxon>
        <taxon>Dothideomycetes</taxon>
        <taxon>Pleosporomycetidae</taxon>
        <taxon>Pleosporales</taxon>
        <taxon>Pleosporineae</taxon>
        <taxon>Pleosporaceae</taxon>
        <taxon>Alternaria</taxon>
        <taxon>Alternaria sect. Alternaria</taxon>
        <taxon>Alternaria alternata complex</taxon>
    </lineage>
</organism>
<sequence length="748" mass="84815">MFLYILFLLGISHAIAPQPHPIYSPLRPPSVPLAVRSPYTSAWSTTYGGSTLNNRNVTFWNGRPIGWTGIVRVDGTSYEYMGDSPSVNDLHKAIPLTVSYDSHYSNFTFDAGPVRVEARFFSPILPQDLCKSSVPLSYLEVAYITTDGASHDVQLYSDVDTSWLADGNSTMRWSIDCPGESFDDHECPTKGTGTPETLYHWEAEILDQVSWFERGLRNEPYWGKLHYISSPRYATEFSFANGLATTTRKQFVRDGALDRSFDQDQPRRPDDRVPVFAYSHAFTTSQSGSVLYTVGTTQEPAVHYRTAIGDVELQPWWMTNNCYFTINNMISKHYQDYTASAKEAKVWTMQLRHDVATYYAKDRAKDDSTEVFSMSEEESYYAILTLSTRQILAANVLTESADNATGATIFQKEISSDGKVNTVDVIYPALPFWLYANPELLRLLLKPIFEFQESGLYHEQYAMHDIGRFYPDAIGYFSSSIPDEWGEEAMPVEESANMIILAYSYFMATNNTEYLATHFDILKRWTVYVIEKSLYPEHQTTTDDFNDPIANNTNLAIKGIVAINCMGGIASALGDITLATRYVTLAYDYYELWAASSIDTTNTHTLLAYQLPNSYSILYNIYPALLFNLRSIPKSLFLMESAFYPTVAQEYGVPLDNRHLWTKSDWEMWAAATSLPQTRALFVKSLAKWINETVTDKALTDHYMTTGDGNYTDYPFIARPVVGGHFSLLAMGMFGRHGVPSERNYRER</sequence>
<dbReference type="InterPro" id="IPR052743">
    <property type="entry name" value="Glutaminase_GtaA"/>
</dbReference>
<evidence type="ECO:0000259" key="4">
    <source>
        <dbReference type="Pfam" id="PF17168"/>
    </source>
</evidence>
<reference evidence="6" key="1">
    <citation type="journal article" date="2019" name="bioRxiv">
        <title>Genomics, evolutionary history and diagnostics of the Alternaria alternata species group including apple and Asian pear pathotypes.</title>
        <authorList>
            <person name="Armitage A.D."/>
            <person name="Cockerton H.M."/>
            <person name="Sreenivasaprasad S."/>
            <person name="Woodhall J.W."/>
            <person name="Lane C.R."/>
            <person name="Harrison R.J."/>
            <person name="Clarkson J.P."/>
        </authorList>
    </citation>
    <scope>NUCLEOTIDE SEQUENCE [LARGE SCALE GENOMIC DNA]</scope>
    <source>
        <strain evidence="6">FERA 635</strain>
    </source>
</reference>
<dbReference type="PANTHER" id="PTHR31987:SF1">
    <property type="entry name" value="GLUTAMINASE A"/>
    <property type="match status" value="1"/>
</dbReference>
<evidence type="ECO:0000256" key="1">
    <source>
        <dbReference type="SAM" id="SignalP"/>
    </source>
</evidence>
<dbReference type="InterPro" id="IPR008928">
    <property type="entry name" value="6-hairpin_glycosidase_sf"/>
</dbReference>
<keyword evidence="6" id="KW-1185">Reference proteome</keyword>
<dbReference type="PANTHER" id="PTHR31987">
    <property type="entry name" value="GLUTAMINASE A-RELATED"/>
    <property type="match status" value="1"/>
</dbReference>
<feature type="domain" description="DUF4964" evidence="2">
    <location>
        <begin position="24"/>
        <end position="83"/>
    </location>
</feature>
<comment type="caution">
    <text evidence="5">The sequence shown here is derived from an EMBL/GenBank/DDBJ whole genome shotgun (WGS) entry which is preliminary data.</text>
</comment>
<dbReference type="EMBL" id="PDXF01000008">
    <property type="protein sequence ID" value="RYO05651.1"/>
    <property type="molecule type" value="Genomic_DNA"/>
</dbReference>
<feature type="signal peptide" evidence="1">
    <location>
        <begin position="1"/>
        <end position="17"/>
    </location>
</feature>
<proteinExistence type="predicted"/>
<evidence type="ECO:0000259" key="2">
    <source>
        <dbReference type="Pfam" id="PF16334"/>
    </source>
</evidence>
<feature type="chain" id="PRO_5045738347" evidence="1">
    <location>
        <begin position="18"/>
        <end position="748"/>
    </location>
</feature>
<dbReference type="InterPro" id="IPR032514">
    <property type="entry name" value="GtaA_central"/>
</dbReference>
<dbReference type="SUPFAM" id="SSF48208">
    <property type="entry name" value="Six-hairpin glycosidases"/>
    <property type="match status" value="1"/>
</dbReference>